<dbReference type="Proteomes" id="UP001206692">
    <property type="component" value="Unassembled WGS sequence"/>
</dbReference>
<dbReference type="InterPro" id="IPR007560">
    <property type="entry name" value="Restrct_endonuc_IV_Mrr"/>
</dbReference>
<keyword evidence="2" id="KW-0540">Nuclease</keyword>
<dbReference type="InterPro" id="IPR052906">
    <property type="entry name" value="Type_IV_Methyl-Rstrct_Enzyme"/>
</dbReference>
<feature type="domain" description="Restriction endonuclease type IV Mrr" evidence="1">
    <location>
        <begin position="195"/>
        <end position="303"/>
    </location>
</feature>
<accession>A0ABT1STE1</accession>
<dbReference type="PIRSF" id="PIRSF031853">
    <property type="entry name" value="UPC031853"/>
    <property type="match status" value="1"/>
</dbReference>
<dbReference type="GO" id="GO:0004519">
    <property type="term" value="F:endonuclease activity"/>
    <property type="evidence" value="ECO:0007669"/>
    <property type="project" value="UniProtKB-KW"/>
</dbReference>
<dbReference type="EC" id="3.1.21.-" evidence="2"/>
<protein>
    <submittedName>
        <fullName evidence="2">Restriction endonuclease</fullName>
        <ecNumber evidence="2">3.1.21.-</ecNumber>
    </submittedName>
</protein>
<dbReference type="Pfam" id="PF04471">
    <property type="entry name" value="Mrr_cat"/>
    <property type="match status" value="1"/>
</dbReference>
<dbReference type="InterPro" id="IPR016984">
    <property type="entry name" value="UCP031853"/>
</dbReference>
<dbReference type="PANTHER" id="PTHR30015:SF7">
    <property type="entry name" value="TYPE IV METHYL-DIRECTED RESTRICTION ENZYME ECOKMRR"/>
    <property type="match status" value="1"/>
</dbReference>
<name>A0ABT1STE1_9FIRM</name>
<evidence type="ECO:0000313" key="3">
    <source>
        <dbReference type="Proteomes" id="UP001206692"/>
    </source>
</evidence>
<dbReference type="Gene3D" id="3.40.1350.10">
    <property type="match status" value="1"/>
</dbReference>
<sequence length="334" mass="38088">MSHEEKRVWGIHTTDDNLFLQQAVIAIGWKAMGDLSRIEANREAFKEKYAAVYPDAKKGRVSNHVGMLYRFVHEVEIGDYVVFPSKIDRQINIGIIEGGYEYHPEPVEYAQQRRVKWLKHLSRTSFSQGALYEIGSALTFFSVKSYADEYLSALDKDFKKERAITETEEDESVGATAEEIVETTRDFILKALSKHLKGYDLEYFVADLLRAMGYRTTVSPHGGDSGIDITAYKDELPPRILVQVKSQDGDIKEAAIQSLKGAMREGDYGLFVTLSNYTKNAQKYLANTPIIRGINGYELVELILKYYPDLNDKYKQMIPLERVYIPVVKEDSQP</sequence>
<dbReference type="InterPro" id="IPR011856">
    <property type="entry name" value="tRNA_endonuc-like_dom_sf"/>
</dbReference>
<dbReference type="SUPFAM" id="SSF52980">
    <property type="entry name" value="Restriction endonuclease-like"/>
    <property type="match status" value="1"/>
</dbReference>
<gene>
    <name evidence="2" type="ORF">NE675_08990</name>
</gene>
<keyword evidence="2" id="KW-0255">Endonuclease</keyword>
<proteinExistence type="predicted"/>
<reference evidence="2 3" key="1">
    <citation type="submission" date="2022-06" db="EMBL/GenBank/DDBJ databases">
        <title>Isolation of gut microbiota from human fecal samples.</title>
        <authorList>
            <person name="Pamer E.G."/>
            <person name="Barat B."/>
            <person name="Waligurski E."/>
            <person name="Medina S."/>
            <person name="Paddock L."/>
            <person name="Mostad J."/>
        </authorList>
    </citation>
    <scope>NUCLEOTIDE SEQUENCE [LARGE SCALE GENOMIC DNA]</scope>
    <source>
        <strain evidence="2 3">DFI.1.1</strain>
    </source>
</reference>
<organism evidence="2 3">
    <name type="scientific">Megasphaera massiliensis</name>
    <dbReference type="NCBI Taxonomy" id="1232428"/>
    <lineage>
        <taxon>Bacteria</taxon>
        <taxon>Bacillati</taxon>
        <taxon>Bacillota</taxon>
        <taxon>Negativicutes</taxon>
        <taxon>Veillonellales</taxon>
        <taxon>Veillonellaceae</taxon>
        <taxon>Megasphaera</taxon>
    </lineage>
</organism>
<evidence type="ECO:0000313" key="2">
    <source>
        <dbReference type="EMBL" id="MCQ5343151.1"/>
    </source>
</evidence>
<dbReference type="RefSeq" id="WP_062412625.1">
    <property type="nucleotide sequence ID" value="NZ_JAJCIO010000014.1"/>
</dbReference>
<comment type="caution">
    <text evidence="2">The sequence shown here is derived from an EMBL/GenBank/DDBJ whole genome shotgun (WGS) entry which is preliminary data.</text>
</comment>
<dbReference type="GO" id="GO:0016787">
    <property type="term" value="F:hydrolase activity"/>
    <property type="evidence" value="ECO:0007669"/>
    <property type="project" value="UniProtKB-KW"/>
</dbReference>
<dbReference type="PANTHER" id="PTHR30015">
    <property type="entry name" value="MRR RESTRICTION SYSTEM PROTEIN"/>
    <property type="match status" value="1"/>
</dbReference>
<keyword evidence="3" id="KW-1185">Reference proteome</keyword>
<dbReference type="InterPro" id="IPR011335">
    <property type="entry name" value="Restrct_endonuc-II-like"/>
</dbReference>
<keyword evidence="2" id="KW-0378">Hydrolase</keyword>
<dbReference type="EMBL" id="JANGEW010000017">
    <property type="protein sequence ID" value="MCQ5343151.1"/>
    <property type="molecule type" value="Genomic_DNA"/>
</dbReference>
<evidence type="ECO:0000259" key="1">
    <source>
        <dbReference type="Pfam" id="PF04471"/>
    </source>
</evidence>